<evidence type="ECO:0000313" key="1">
    <source>
        <dbReference type="EMBL" id="KAH3736823.1"/>
    </source>
</evidence>
<evidence type="ECO:0000313" key="2">
    <source>
        <dbReference type="Proteomes" id="UP000828390"/>
    </source>
</evidence>
<dbReference type="EMBL" id="JAIWYP010000011">
    <property type="protein sequence ID" value="KAH3736823.1"/>
    <property type="molecule type" value="Genomic_DNA"/>
</dbReference>
<keyword evidence="2" id="KW-1185">Reference proteome</keyword>
<comment type="caution">
    <text evidence="1">The sequence shown here is derived from an EMBL/GenBank/DDBJ whole genome shotgun (WGS) entry which is preliminary data.</text>
</comment>
<dbReference type="Proteomes" id="UP000828390">
    <property type="component" value="Unassembled WGS sequence"/>
</dbReference>
<accession>A0A9D4HXW8</accession>
<protein>
    <submittedName>
        <fullName evidence="1">Uncharacterized protein</fullName>
    </submittedName>
</protein>
<reference evidence="1" key="1">
    <citation type="journal article" date="2019" name="bioRxiv">
        <title>The Genome of the Zebra Mussel, Dreissena polymorpha: A Resource for Invasive Species Research.</title>
        <authorList>
            <person name="McCartney M.A."/>
            <person name="Auch B."/>
            <person name="Kono T."/>
            <person name="Mallez S."/>
            <person name="Zhang Y."/>
            <person name="Obille A."/>
            <person name="Becker A."/>
            <person name="Abrahante J.E."/>
            <person name="Garbe J."/>
            <person name="Badalamenti J.P."/>
            <person name="Herman A."/>
            <person name="Mangelson H."/>
            <person name="Liachko I."/>
            <person name="Sullivan S."/>
            <person name="Sone E.D."/>
            <person name="Koren S."/>
            <person name="Silverstein K.A.T."/>
            <person name="Beckman K.B."/>
            <person name="Gohl D.M."/>
        </authorList>
    </citation>
    <scope>NUCLEOTIDE SEQUENCE</scope>
    <source>
        <strain evidence="1">Duluth1</strain>
        <tissue evidence="1">Whole animal</tissue>
    </source>
</reference>
<organism evidence="1 2">
    <name type="scientific">Dreissena polymorpha</name>
    <name type="common">Zebra mussel</name>
    <name type="synonym">Mytilus polymorpha</name>
    <dbReference type="NCBI Taxonomy" id="45954"/>
    <lineage>
        <taxon>Eukaryota</taxon>
        <taxon>Metazoa</taxon>
        <taxon>Spiralia</taxon>
        <taxon>Lophotrochozoa</taxon>
        <taxon>Mollusca</taxon>
        <taxon>Bivalvia</taxon>
        <taxon>Autobranchia</taxon>
        <taxon>Heteroconchia</taxon>
        <taxon>Euheterodonta</taxon>
        <taxon>Imparidentia</taxon>
        <taxon>Neoheterodontei</taxon>
        <taxon>Myida</taxon>
        <taxon>Dreissenoidea</taxon>
        <taxon>Dreissenidae</taxon>
        <taxon>Dreissena</taxon>
    </lineage>
</organism>
<dbReference type="AlphaFoldDB" id="A0A9D4HXW8"/>
<sequence>MSIYRSSVQATSWTLTYFWTVAVYKCHGAAAFHGLRPDDSVNVFLRSRVQLVHLTRTCAVVARNSITIEHNTKV</sequence>
<gene>
    <name evidence="1" type="ORF">DPMN_043397</name>
</gene>
<reference evidence="1" key="2">
    <citation type="submission" date="2020-11" db="EMBL/GenBank/DDBJ databases">
        <authorList>
            <person name="McCartney M.A."/>
            <person name="Auch B."/>
            <person name="Kono T."/>
            <person name="Mallez S."/>
            <person name="Becker A."/>
            <person name="Gohl D.M."/>
            <person name="Silverstein K.A.T."/>
            <person name="Koren S."/>
            <person name="Bechman K.B."/>
            <person name="Herman A."/>
            <person name="Abrahante J.E."/>
            <person name="Garbe J."/>
        </authorList>
    </citation>
    <scope>NUCLEOTIDE SEQUENCE</scope>
    <source>
        <strain evidence="1">Duluth1</strain>
        <tissue evidence="1">Whole animal</tissue>
    </source>
</reference>
<name>A0A9D4HXW8_DREPO</name>
<proteinExistence type="predicted"/>